<dbReference type="GO" id="GO:0006487">
    <property type="term" value="P:protein N-linked glycosylation"/>
    <property type="evidence" value="ECO:0007669"/>
    <property type="project" value="TreeGrafter"/>
</dbReference>
<dbReference type="AlphaFoldDB" id="A0A5J4KQE0"/>
<keyword evidence="6" id="KW-1185">Reference proteome</keyword>
<dbReference type="GO" id="GO:0006002">
    <property type="term" value="P:fructose 6-phosphate metabolic process"/>
    <property type="evidence" value="ECO:0007669"/>
    <property type="project" value="TreeGrafter"/>
</dbReference>
<dbReference type="PANTHER" id="PTHR10937:SF0">
    <property type="entry name" value="GLUTAMINE--FRUCTOSE-6-PHOSPHATE TRANSAMINASE (ISOMERIZING)"/>
    <property type="match status" value="1"/>
</dbReference>
<dbReference type="Proteomes" id="UP000326912">
    <property type="component" value="Unassembled WGS sequence"/>
</dbReference>
<dbReference type="GO" id="GO:0004360">
    <property type="term" value="F:glutamine-fructose-6-phosphate transaminase (isomerizing) activity"/>
    <property type="evidence" value="ECO:0007669"/>
    <property type="project" value="UniProtKB-EC"/>
</dbReference>
<dbReference type="GO" id="GO:0097367">
    <property type="term" value="F:carbohydrate derivative binding"/>
    <property type="evidence" value="ECO:0007669"/>
    <property type="project" value="InterPro"/>
</dbReference>
<comment type="caution">
    <text evidence="5">The sequence shown here is derived from an EMBL/GenBank/DDBJ whole genome shotgun (WGS) entry which is preliminary data.</text>
</comment>
<evidence type="ECO:0000256" key="3">
    <source>
        <dbReference type="ARBA" id="ARBA00016090"/>
    </source>
</evidence>
<dbReference type="EC" id="2.6.1.16" evidence="2"/>
<dbReference type="RefSeq" id="WP_162005683.1">
    <property type="nucleotide sequence ID" value="NZ_BKZW01000004.1"/>
</dbReference>
<dbReference type="PROSITE" id="PS51464">
    <property type="entry name" value="SIS"/>
    <property type="match status" value="1"/>
</dbReference>
<dbReference type="Pfam" id="PF01380">
    <property type="entry name" value="SIS"/>
    <property type="match status" value="1"/>
</dbReference>
<reference evidence="5 6" key="1">
    <citation type="submission" date="2019-10" db="EMBL/GenBank/DDBJ databases">
        <title>Dictyobacter vulcani sp. nov., within the class Ktedonobacteria, isolated from soil of volcanic Mt. Zao.</title>
        <authorList>
            <person name="Zheng Y."/>
            <person name="Wang C.M."/>
            <person name="Sakai Y."/>
            <person name="Abe K."/>
            <person name="Yokota A."/>
            <person name="Yabe S."/>
        </authorList>
    </citation>
    <scope>NUCLEOTIDE SEQUENCE [LARGE SCALE GENOMIC DNA]</scope>
    <source>
        <strain evidence="5 6">W12</strain>
    </source>
</reference>
<name>A0A5J4KQE0_9CHLR</name>
<evidence type="ECO:0000313" key="5">
    <source>
        <dbReference type="EMBL" id="GER91594.1"/>
    </source>
</evidence>
<accession>A0A5J4KQE0</accession>
<sequence>MNFALDAQIASQPEAIARVLAQVEVPTLDAGRPLIFAGIGTSLHACRVAAHWLYTLSGGRILALALSAHDLALTAPLTREHQVVVVSHRGTKRFPGEALRRARELGAYTVAITSIDAPEPEADVILRTCPGELSSTHTVSYTTALAVLAKLVGTMSGEHGQQFLTGLQNIPAAIEATLAEPAPVAIAEQLAGREPILLAGMGIDAITAAEAALKIKEGTYQWAEGIETENALHGPPAALRAGMGAVLITSSLDDAGRTRELRTALKSLDVATFTCGTGFQDDLRFASVDTLLRPFVAIVPLQRLTAEIARIRHTNPDAIHTDQEPWTTIMASYSL</sequence>
<dbReference type="InterPro" id="IPR046348">
    <property type="entry name" value="SIS_dom_sf"/>
</dbReference>
<protein>
    <recommendedName>
        <fullName evidence="3">Glutamine--fructose-6-phosphate aminotransferase [isomerizing]</fullName>
        <ecNumber evidence="2">2.6.1.16</ecNumber>
    </recommendedName>
</protein>
<evidence type="ECO:0000259" key="4">
    <source>
        <dbReference type="PROSITE" id="PS51464"/>
    </source>
</evidence>
<organism evidence="5 6">
    <name type="scientific">Dictyobacter vulcani</name>
    <dbReference type="NCBI Taxonomy" id="2607529"/>
    <lineage>
        <taxon>Bacteria</taxon>
        <taxon>Bacillati</taxon>
        <taxon>Chloroflexota</taxon>
        <taxon>Ktedonobacteria</taxon>
        <taxon>Ktedonobacterales</taxon>
        <taxon>Dictyobacteraceae</taxon>
        <taxon>Dictyobacter</taxon>
    </lineage>
</organism>
<evidence type="ECO:0000256" key="2">
    <source>
        <dbReference type="ARBA" id="ARBA00012916"/>
    </source>
</evidence>
<dbReference type="SUPFAM" id="SSF53697">
    <property type="entry name" value="SIS domain"/>
    <property type="match status" value="1"/>
</dbReference>
<evidence type="ECO:0000313" key="6">
    <source>
        <dbReference type="Proteomes" id="UP000326912"/>
    </source>
</evidence>
<dbReference type="Gene3D" id="3.40.50.10490">
    <property type="entry name" value="Glucose-6-phosphate isomerase like protein, domain 1"/>
    <property type="match status" value="2"/>
</dbReference>
<dbReference type="EMBL" id="BKZW01000004">
    <property type="protein sequence ID" value="GER91594.1"/>
    <property type="molecule type" value="Genomic_DNA"/>
</dbReference>
<proteinExistence type="predicted"/>
<dbReference type="PANTHER" id="PTHR10937">
    <property type="entry name" value="GLUCOSAMINE--FRUCTOSE-6-PHOSPHATE AMINOTRANSFERASE, ISOMERIZING"/>
    <property type="match status" value="1"/>
</dbReference>
<evidence type="ECO:0000256" key="1">
    <source>
        <dbReference type="ARBA" id="ARBA00001031"/>
    </source>
</evidence>
<feature type="domain" description="SIS" evidence="4">
    <location>
        <begin position="24"/>
        <end position="161"/>
    </location>
</feature>
<dbReference type="InterPro" id="IPR001347">
    <property type="entry name" value="SIS_dom"/>
</dbReference>
<gene>
    <name evidence="5" type="ORF">KDW_57560</name>
</gene>
<dbReference type="GO" id="GO:0006047">
    <property type="term" value="P:UDP-N-acetylglucosamine metabolic process"/>
    <property type="evidence" value="ECO:0007669"/>
    <property type="project" value="TreeGrafter"/>
</dbReference>
<comment type="catalytic activity">
    <reaction evidence="1">
        <text>D-fructose 6-phosphate + L-glutamine = D-glucosamine 6-phosphate + L-glutamate</text>
        <dbReference type="Rhea" id="RHEA:13237"/>
        <dbReference type="ChEBI" id="CHEBI:29985"/>
        <dbReference type="ChEBI" id="CHEBI:58359"/>
        <dbReference type="ChEBI" id="CHEBI:58725"/>
        <dbReference type="ChEBI" id="CHEBI:61527"/>
        <dbReference type="EC" id="2.6.1.16"/>
    </reaction>
</comment>